<evidence type="ECO:0000313" key="1">
    <source>
        <dbReference type="EMBL" id="KAK6224892.1"/>
    </source>
</evidence>
<proteinExistence type="predicted"/>
<organism evidence="1 2">
    <name type="scientific">Colletotrichum tabaci</name>
    <dbReference type="NCBI Taxonomy" id="1209068"/>
    <lineage>
        <taxon>Eukaryota</taxon>
        <taxon>Fungi</taxon>
        <taxon>Dikarya</taxon>
        <taxon>Ascomycota</taxon>
        <taxon>Pezizomycotina</taxon>
        <taxon>Sordariomycetes</taxon>
        <taxon>Hypocreomycetidae</taxon>
        <taxon>Glomerellales</taxon>
        <taxon>Glomerellaceae</taxon>
        <taxon>Colletotrichum</taxon>
        <taxon>Colletotrichum destructivum species complex</taxon>
    </lineage>
</organism>
<gene>
    <name evidence="1" type="ORF">QIS74_03219</name>
</gene>
<dbReference type="EMBL" id="JASAOK010000012">
    <property type="protein sequence ID" value="KAK6224892.1"/>
    <property type="molecule type" value="Genomic_DNA"/>
</dbReference>
<comment type="caution">
    <text evidence="1">The sequence shown here is derived from an EMBL/GenBank/DDBJ whole genome shotgun (WGS) entry which is preliminary data.</text>
</comment>
<dbReference type="Proteomes" id="UP001327957">
    <property type="component" value="Unassembled WGS sequence"/>
</dbReference>
<protein>
    <submittedName>
        <fullName evidence="1">Uncharacterized protein</fullName>
    </submittedName>
</protein>
<reference evidence="1 2" key="1">
    <citation type="submission" date="2023-04" db="EMBL/GenBank/DDBJ databases">
        <title>Colletotrichum tabacum stain YC1 causing leaf anthracnose on Nicotiana tabacum(L.) cv.</title>
        <authorList>
            <person name="Ji Z."/>
            <person name="Wang M."/>
            <person name="Zhang J."/>
            <person name="Wang N."/>
            <person name="Zhou Z."/>
        </authorList>
    </citation>
    <scope>NUCLEOTIDE SEQUENCE [LARGE SCALE GENOMIC DNA]</scope>
    <source>
        <strain evidence="1 2">YC1</strain>
    </source>
</reference>
<dbReference type="AlphaFoldDB" id="A0AAV9TN45"/>
<evidence type="ECO:0000313" key="2">
    <source>
        <dbReference type="Proteomes" id="UP001327957"/>
    </source>
</evidence>
<keyword evidence="2" id="KW-1185">Reference proteome</keyword>
<name>A0AAV9TN45_9PEZI</name>
<accession>A0AAV9TN45</accession>
<sequence length="51" mass="5560">MGVADAEPARCLRLPTRHAAFHLILALSPKAQRREQELTMNGPHGMADLAP</sequence>